<dbReference type="EMBL" id="JAGMUV010000003">
    <property type="protein sequence ID" value="KAH7166492.1"/>
    <property type="molecule type" value="Genomic_DNA"/>
</dbReference>
<proteinExistence type="predicted"/>
<protein>
    <submittedName>
        <fullName evidence="2">Uncharacterized protein</fullName>
    </submittedName>
</protein>
<sequence>MASSQSPNPSHRPNPPNPPHTSYPLVAPDLPEWDKDPWIAGLAISKMLVNLFYLSRHLDNIPDLPYGPECFVLLARRYIAIYEHALASIQSIIADNPLLKSALSFRKKEVVELQSIHDTITLGIHKTRELLVEDFGEEDDAFKFDFHSTVANVSLREVRLWCQLNTTTFHKSLNDRNGDLSVLRAFIAEQISERISATQSRDDITAAYFEELYIDDKKSKPNISTPLVYFICTGLQENGHRIHDLLHKARLEELMELEKGDAAKETKEKWRKSIMLGDLGALPPDLVQQANGLLANPLRACASHLGQAFCHKGWDEVKEINCCYICKISVRYTEMQKDTLDITKNTRLSRRVAVPHSCAEVPASAHCDPASLEKLENMASLQKND</sequence>
<gene>
    <name evidence="2" type="ORF">EDB81DRAFT_878835</name>
</gene>
<keyword evidence="3" id="KW-1185">Reference proteome</keyword>
<dbReference type="Proteomes" id="UP000738349">
    <property type="component" value="Unassembled WGS sequence"/>
</dbReference>
<evidence type="ECO:0000256" key="1">
    <source>
        <dbReference type="SAM" id="MobiDB-lite"/>
    </source>
</evidence>
<organism evidence="2 3">
    <name type="scientific">Dactylonectria macrodidyma</name>
    <dbReference type="NCBI Taxonomy" id="307937"/>
    <lineage>
        <taxon>Eukaryota</taxon>
        <taxon>Fungi</taxon>
        <taxon>Dikarya</taxon>
        <taxon>Ascomycota</taxon>
        <taxon>Pezizomycotina</taxon>
        <taxon>Sordariomycetes</taxon>
        <taxon>Hypocreomycetidae</taxon>
        <taxon>Hypocreales</taxon>
        <taxon>Nectriaceae</taxon>
        <taxon>Dactylonectria</taxon>
    </lineage>
</organism>
<comment type="caution">
    <text evidence="2">The sequence shown here is derived from an EMBL/GenBank/DDBJ whole genome shotgun (WGS) entry which is preliminary data.</text>
</comment>
<feature type="compositionally biased region" description="Pro residues" evidence="1">
    <location>
        <begin position="10"/>
        <end position="21"/>
    </location>
</feature>
<dbReference type="AlphaFoldDB" id="A0A9P9JFZ7"/>
<name>A0A9P9JFZ7_9HYPO</name>
<evidence type="ECO:0000313" key="2">
    <source>
        <dbReference type="EMBL" id="KAH7166492.1"/>
    </source>
</evidence>
<evidence type="ECO:0000313" key="3">
    <source>
        <dbReference type="Proteomes" id="UP000738349"/>
    </source>
</evidence>
<reference evidence="2" key="1">
    <citation type="journal article" date="2021" name="Nat. Commun.">
        <title>Genetic determinants of endophytism in the Arabidopsis root mycobiome.</title>
        <authorList>
            <person name="Mesny F."/>
            <person name="Miyauchi S."/>
            <person name="Thiergart T."/>
            <person name="Pickel B."/>
            <person name="Atanasova L."/>
            <person name="Karlsson M."/>
            <person name="Huettel B."/>
            <person name="Barry K.W."/>
            <person name="Haridas S."/>
            <person name="Chen C."/>
            <person name="Bauer D."/>
            <person name="Andreopoulos W."/>
            <person name="Pangilinan J."/>
            <person name="LaButti K."/>
            <person name="Riley R."/>
            <person name="Lipzen A."/>
            <person name="Clum A."/>
            <person name="Drula E."/>
            <person name="Henrissat B."/>
            <person name="Kohler A."/>
            <person name="Grigoriev I.V."/>
            <person name="Martin F.M."/>
            <person name="Hacquard S."/>
        </authorList>
    </citation>
    <scope>NUCLEOTIDE SEQUENCE</scope>
    <source>
        <strain evidence="2">MPI-CAGE-AT-0147</strain>
    </source>
</reference>
<feature type="region of interest" description="Disordered" evidence="1">
    <location>
        <begin position="1"/>
        <end position="23"/>
    </location>
</feature>
<accession>A0A9P9JFZ7</accession>
<dbReference type="OrthoDB" id="5106968at2759"/>